<reference evidence="1" key="2">
    <citation type="submission" date="2014-02" db="EMBL/GenBank/DDBJ databases">
        <title>Complete DNA sequence of /Kuraishia capsulata/ illustrates novel genomic features among budding yeasts (/Saccharomycotina/).</title>
        <authorList>
            <person name="Morales L."/>
            <person name="Noel B."/>
            <person name="Porcel B."/>
            <person name="Marcet-Houben M."/>
            <person name="Hullo M-F."/>
            <person name="Sacerdot C."/>
            <person name="Tekaia F."/>
            <person name="Leh-Louis V."/>
            <person name="Despons L."/>
            <person name="Khanna V."/>
            <person name="Aury J-M."/>
            <person name="Barbe V."/>
            <person name="Couloux A."/>
            <person name="Labadie K."/>
            <person name="Pelletier E."/>
            <person name="Souciet J-L."/>
            <person name="Boekhout T."/>
            <person name="Gabaldon T."/>
            <person name="Wincker P."/>
            <person name="Dujon B."/>
        </authorList>
    </citation>
    <scope>NUCLEOTIDE SEQUENCE</scope>
    <source>
        <strain evidence="1">CBS 1993</strain>
    </source>
</reference>
<sequence>MELEKLIQSNPSFQDAKALVIIDSQTGLSLGHIGDSSNESVEQLSGLIKEKGAQIFDSDGFGCVGLGDRKVSLYAKDGMIVGVYN</sequence>
<dbReference type="AlphaFoldDB" id="W6MK70"/>
<dbReference type="EMBL" id="HG793127">
    <property type="protein sequence ID" value="CDK26731.1"/>
    <property type="molecule type" value="Genomic_DNA"/>
</dbReference>
<evidence type="ECO:0000313" key="1">
    <source>
        <dbReference type="EMBL" id="CDK26731.1"/>
    </source>
</evidence>
<proteinExistence type="predicted"/>
<evidence type="ECO:0008006" key="3">
    <source>
        <dbReference type="Google" id="ProtNLM"/>
    </source>
</evidence>
<dbReference type="RefSeq" id="XP_022458731.1">
    <property type="nucleotide sequence ID" value="XM_022602980.1"/>
</dbReference>
<dbReference type="HOGENOM" id="CLU_2512952_0_0_1"/>
<reference evidence="1" key="1">
    <citation type="submission" date="2013-12" db="EMBL/GenBank/DDBJ databases">
        <authorList>
            <person name="Genoscope - CEA"/>
        </authorList>
    </citation>
    <scope>NUCLEOTIDE SEQUENCE</scope>
    <source>
        <strain evidence="1">CBS 1993</strain>
    </source>
</reference>
<name>W6MK70_9ASCO</name>
<keyword evidence="2" id="KW-1185">Reference proteome</keyword>
<evidence type="ECO:0000313" key="2">
    <source>
        <dbReference type="Proteomes" id="UP000019384"/>
    </source>
</evidence>
<protein>
    <recommendedName>
        <fullName evidence="3">Late endosomal/lysosomal adaptor and MAPK and MTOR activator 5</fullName>
    </recommendedName>
</protein>
<organism evidence="1 2">
    <name type="scientific">Kuraishia capsulata CBS 1993</name>
    <dbReference type="NCBI Taxonomy" id="1382522"/>
    <lineage>
        <taxon>Eukaryota</taxon>
        <taxon>Fungi</taxon>
        <taxon>Dikarya</taxon>
        <taxon>Ascomycota</taxon>
        <taxon>Saccharomycotina</taxon>
        <taxon>Pichiomycetes</taxon>
        <taxon>Pichiales</taxon>
        <taxon>Pichiaceae</taxon>
        <taxon>Kuraishia</taxon>
    </lineage>
</organism>
<dbReference type="GeneID" id="34520119"/>
<accession>W6MK70</accession>
<gene>
    <name evidence="1" type="ORF">KUCA_T00002705001</name>
</gene>
<dbReference type="Proteomes" id="UP000019384">
    <property type="component" value="Unassembled WGS sequence"/>
</dbReference>